<dbReference type="Proteomes" id="UP000008312">
    <property type="component" value="Unassembled WGS sequence"/>
</dbReference>
<evidence type="ECO:0000313" key="2">
    <source>
        <dbReference type="Proteomes" id="UP000008312"/>
    </source>
</evidence>
<proteinExistence type="predicted"/>
<dbReference type="InParanoid" id="D8LWR1"/>
<protein>
    <recommendedName>
        <fullName evidence="3">Ubiquitin-like domain-containing protein</fullName>
    </recommendedName>
</protein>
<dbReference type="AlphaFoldDB" id="D8LWR1"/>
<evidence type="ECO:0000313" key="1">
    <source>
        <dbReference type="EMBL" id="CBK20250.2"/>
    </source>
</evidence>
<dbReference type="EMBL" id="FN668638">
    <property type="protein sequence ID" value="CBK20250.2"/>
    <property type="molecule type" value="Genomic_DNA"/>
</dbReference>
<dbReference type="RefSeq" id="XP_012894298.1">
    <property type="nucleotide sequence ID" value="XM_013038844.1"/>
</dbReference>
<name>D8LWR1_BLAHO</name>
<accession>D8LWR1</accession>
<dbReference type="GeneID" id="24917916"/>
<evidence type="ECO:0008006" key="3">
    <source>
        <dbReference type="Google" id="ProtNLM"/>
    </source>
</evidence>
<organism evidence="1">
    <name type="scientific">Blastocystis hominis</name>
    <dbReference type="NCBI Taxonomy" id="12968"/>
    <lineage>
        <taxon>Eukaryota</taxon>
        <taxon>Sar</taxon>
        <taxon>Stramenopiles</taxon>
        <taxon>Bigyra</taxon>
        <taxon>Opalozoa</taxon>
        <taxon>Opalinata</taxon>
        <taxon>Blastocystidae</taxon>
        <taxon>Blastocystis</taxon>
    </lineage>
</organism>
<sequence>MYAQSALESSQISLIIENLENALNTNKRISLFNENGLISPLSTIQSLGLREGDAIAFLYHSIKGTDHLQLQDIFLPSLCNKSRFIDAIRNRPCIQLDNLRFSYKPQSPEQVPALILSFTDHAISTITVSDSLENFEFCIDGLSAVRNNAITSVRQLFIPWTYVKQISISQFLLFLSRFSFTHLSLLAFRCPSLTENELREVRQRVQEVRYPFFVLINGEGGERA</sequence>
<keyword evidence="2" id="KW-1185">Reference proteome</keyword>
<reference evidence="1" key="1">
    <citation type="submission" date="2010-02" db="EMBL/GenBank/DDBJ databases">
        <title>Sequencing and annotation of the Blastocystis hominis genome.</title>
        <authorList>
            <person name="Wincker P."/>
        </authorList>
    </citation>
    <scope>NUCLEOTIDE SEQUENCE</scope>
    <source>
        <strain evidence="1">Singapore isolate B</strain>
    </source>
</reference>
<gene>
    <name evidence="1" type="ORF">GSBLH_T00000613001</name>
</gene>